<dbReference type="PROSITE" id="PS50006">
    <property type="entry name" value="FHA_DOMAIN"/>
    <property type="match status" value="1"/>
</dbReference>
<dbReference type="CDD" id="cd22668">
    <property type="entry name" value="FHA_FhaA-like"/>
    <property type="match status" value="1"/>
</dbReference>
<dbReference type="InterPro" id="IPR000253">
    <property type="entry name" value="FHA_dom"/>
</dbReference>
<name>A0ABQ6VBM7_9CORY</name>
<gene>
    <name evidence="4" type="ORF">F8377_09075</name>
</gene>
<evidence type="ECO:0000256" key="1">
    <source>
        <dbReference type="ARBA" id="ARBA00022553"/>
    </source>
</evidence>
<dbReference type="InterPro" id="IPR042287">
    <property type="entry name" value="FhaA_N_sf"/>
</dbReference>
<comment type="caution">
    <text evidence="4">The sequence shown here is derived from an EMBL/GenBank/DDBJ whole genome shotgun (WGS) entry which is preliminary data.</text>
</comment>
<dbReference type="EMBL" id="WBZJ01000004">
    <property type="protein sequence ID" value="KAB3519149.1"/>
    <property type="molecule type" value="Genomic_DNA"/>
</dbReference>
<keyword evidence="1" id="KW-0597">Phosphoprotein</keyword>
<dbReference type="SUPFAM" id="SSF49879">
    <property type="entry name" value="SMAD/FHA domain"/>
    <property type="match status" value="1"/>
</dbReference>
<dbReference type="Pfam" id="PF00498">
    <property type="entry name" value="FHA"/>
    <property type="match status" value="1"/>
</dbReference>
<evidence type="ECO:0000259" key="3">
    <source>
        <dbReference type="PROSITE" id="PS50006"/>
    </source>
</evidence>
<dbReference type="InterPro" id="IPR050923">
    <property type="entry name" value="Cell_Proc_Reg/RNA_Proc"/>
</dbReference>
<dbReference type="SMART" id="SM00240">
    <property type="entry name" value="FHA"/>
    <property type="match status" value="1"/>
</dbReference>
<dbReference type="Gene3D" id="2.60.200.20">
    <property type="match status" value="1"/>
</dbReference>
<dbReference type="InterPro" id="IPR022128">
    <property type="entry name" value="FhaA_N"/>
</dbReference>
<protein>
    <submittedName>
        <fullName evidence="4">DUF2662 domain-containing protein</fullName>
    </submittedName>
</protein>
<evidence type="ECO:0000313" key="4">
    <source>
        <dbReference type="EMBL" id="KAB3519149.1"/>
    </source>
</evidence>
<evidence type="ECO:0000256" key="2">
    <source>
        <dbReference type="SAM" id="MobiDB-lite"/>
    </source>
</evidence>
<feature type="region of interest" description="Disordered" evidence="2">
    <location>
        <begin position="164"/>
        <end position="188"/>
    </location>
</feature>
<reference evidence="4 5" key="1">
    <citation type="submission" date="2019-10" db="EMBL/GenBank/DDBJ databases">
        <title>Corynebacterium sp novel species isolated from the respiratory tract of Marmot.</title>
        <authorList>
            <person name="Zhang G."/>
        </authorList>
    </citation>
    <scope>NUCLEOTIDE SEQUENCE [LARGE SCALE GENOMIC DNA]</scope>
    <source>
        <strain evidence="4 5">336</strain>
    </source>
</reference>
<proteinExistence type="predicted"/>
<dbReference type="Gene3D" id="3.30.2320.60">
    <property type="entry name" value="FhaA, phosphopeptide-binding domain (DUF3662)"/>
    <property type="match status" value="1"/>
</dbReference>
<feature type="domain" description="FHA" evidence="3">
    <location>
        <begin position="235"/>
        <end position="284"/>
    </location>
</feature>
<sequence>MDLFGRFKKLDNSLQRGLENGFARVFGGKVVPIEIDELLKQQTEESIMSDQHGNLLAPNTFNVEVSQQDLDSMLASRPRLTEDLADRLTRFIRNQNWTTTSPVLVNVTPQPNLHTGQLRVEARFETHNAPNPTTHNAQAAAEQQWDERWASDNKNNEQLADLINNNQPTHNNQPNQADIANPPTSYPGTEVIAQVAPHQPTQGGHGYTGENQEIRVTLVLRDGSDRTYTLKDGANIIGRGNGVDLRIPDTGVSRQHAEIQWDGFDAVLTDLNSTNGTSVNGTPVDNWLLAHGDIIALGHSEIEVQFN</sequence>
<evidence type="ECO:0000313" key="5">
    <source>
        <dbReference type="Proteomes" id="UP000436181"/>
    </source>
</evidence>
<dbReference type="InterPro" id="IPR008984">
    <property type="entry name" value="SMAD_FHA_dom_sf"/>
</dbReference>
<keyword evidence="5" id="KW-1185">Reference proteome</keyword>
<dbReference type="Pfam" id="PF12401">
    <property type="entry name" value="FhaA_N"/>
    <property type="match status" value="1"/>
</dbReference>
<dbReference type="RefSeq" id="WP_151844801.1">
    <property type="nucleotide sequence ID" value="NZ_WBZJ01000004.1"/>
</dbReference>
<accession>A0ABQ6VBM7</accession>
<dbReference type="PANTHER" id="PTHR23308">
    <property type="entry name" value="NUCLEAR INHIBITOR OF PROTEIN PHOSPHATASE-1"/>
    <property type="match status" value="1"/>
</dbReference>
<dbReference type="Proteomes" id="UP000436181">
    <property type="component" value="Unassembled WGS sequence"/>
</dbReference>
<feature type="compositionally biased region" description="Low complexity" evidence="2">
    <location>
        <begin position="164"/>
        <end position="176"/>
    </location>
</feature>
<organism evidence="4 5">
    <name type="scientific">Corynebacterium zhongnanshanii</name>
    <dbReference type="NCBI Taxonomy" id="2768834"/>
    <lineage>
        <taxon>Bacteria</taxon>
        <taxon>Bacillati</taxon>
        <taxon>Actinomycetota</taxon>
        <taxon>Actinomycetes</taxon>
        <taxon>Mycobacteriales</taxon>
        <taxon>Corynebacteriaceae</taxon>
        <taxon>Corynebacterium</taxon>
    </lineage>
</organism>